<dbReference type="PRINTS" id="PR00469">
    <property type="entry name" value="PNDRDTASEII"/>
</dbReference>
<organism evidence="8 9">
    <name type="scientific">Arthrobacter gallicola</name>
    <dbReference type="NCBI Taxonomy" id="2762225"/>
    <lineage>
        <taxon>Bacteria</taxon>
        <taxon>Bacillati</taxon>
        <taxon>Actinomycetota</taxon>
        <taxon>Actinomycetes</taxon>
        <taxon>Micrococcales</taxon>
        <taxon>Micrococcaceae</taxon>
        <taxon>Arthrobacter</taxon>
    </lineage>
</organism>
<protein>
    <submittedName>
        <fullName evidence="8">FAD-dependent oxidoreductase</fullName>
    </submittedName>
</protein>
<dbReference type="InterPro" id="IPR036188">
    <property type="entry name" value="FAD/NAD-bd_sf"/>
</dbReference>
<evidence type="ECO:0000259" key="7">
    <source>
        <dbReference type="Pfam" id="PF14759"/>
    </source>
</evidence>
<evidence type="ECO:0000259" key="6">
    <source>
        <dbReference type="Pfam" id="PF07992"/>
    </source>
</evidence>
<dbReference type="SUPFAM" id="SSF51905">
    <property type="entry name" value="FAD/NAD(P)-binding domain"/>
    <property type="match status" value="1"/>
</dbReference>
<evidence type="ECO:0000256" key="5">
    <source>
        <dbReference type="SAM" id="MobiDB-lite"/>
    </source>
</evidence>
<feature type="domain" description="FAD/NAD(P)-binding" evidence="6">
    <location>
        <begin position="10"/>
        <end position="301"/>
    </location>
</feature>
<gene>
    <name evidence="8" type="ORF">H9639_10975</name>
</gene>
<dbReference type="InterPro" id="IPR050446">
    <property type="entry name" value="FAD-oxidoreductase/Apoptosis"/>
</dbReference>
<evidence type="ECO:0000313" key="8">
    <source>
        <dbReference type="EMBL" id="MBD7995820.1"/>
    </source>
</evidence>
<name>A0ABR8UTV7_9MICC</name>
<evidence type="ECO:0000256" key="1">
    <source>
        <dbReference type="ARBA" id="ARBA00001974"/>
    </source>
</evidence>
<dbReference type="PANTHER" id="PTHR43557:SF2">
    <property type="entry name" value="RIESKE DOMAIN-CONTAINING PROTEIN-RELATED"/>
    <property type="match status" value="1"/>
</dbReference>
<accession>A0ABR8UTV7</accession>
<dbReference type="Pfam" id="PF14759">
    <property type="entry name" value="Reductase_C"/>
    <property type="match status" value="1"/>
</dbReference>
<feature type="region of interest" description="Disordered" evidence="5">
    <location>
        <begin position="388"/>
        <end position="408"/>
    </location>
</feature>
<dbReference type="InterPro" id="IPR028202">
    <property type="entry name" value="Reductase_C"/>
</dbReference>
<comment type="cofactor">
    <cofactor evidence="1">
        <name>FAD</name>
        <dbReference type="ChEBI" id="CHEBI:57692"/>
    </cofactor>
</comment>
<reference evidence="8 9" key="1">
    <citation type="submission" date="2020-08" db="EMBL/GenBank/DDBJ databases">
        <title>A Genomic Blueprint of the Chicken Gut Microbiome.</title>
        <authorList>
            <person name="Gilroy R."/>
            <person name="Ravi A."/>
            <person name="Getino M."/>
            <person name="Pursley I."/>
            <person name="Horton D.L."/>
            <person name="Alikhan N.-F."/>
            <person name="Baker D."/>
            <person name="Gharbi K."/>
            <person name="Hall N."/>
            <person name="Watson M."/>
            <person name="Adriaenssens E.M."/>
            <person name="Foster-Nyarko E."/>
            <person name="Jarju S."/>
            <person name="Secka A."/>
            <person name="Antonio M."/>
            <person name="Oren A."/>
            <person name="Chaudhuri R."/>
            <person name="La Ragione R.M."/>
            <person name="Hildebrand F."/>
            <person name="Pallen M.J."/>
        </authorList>
    </citation>
    <scope>NUCLEOTIDE SEQUENCE [LARGE SCALE GENOMIC DNA]</scope>
    <source>
        <strain evidence="8 9">Sa2CUA1</strain>
    </source>
</reference>
<dbReference type="Pfam" id="PF07992">
    <property type="entry name" value="Pyr_redox_2"/>
    <property type="match status" value="1"/>
</dbReference>
<sequence length="408" mass="41349">MADTAFRPGSVAIIGAGPAGFSAAAELRQRGYAGSLTLVDPAGQPHDRPPLSKAYLAGTLETSGLALAAPDWFSANAVELVTGTALAIDPGAGTLTLAGGTVLQADILLLATGGAARTPRFPGTARVQTLRTKSDADALRPQLGAGKRLAIIGAGLIGAEVASTAAALGTAVVLIDPVPVPLVPAVGQELAAYLHSMHAEAGIKTITGLPVDVLSGPKGSTVLLDDGSLIDADAVLAAVGMVPETRLAEDAGIAVDDGVLVDAAGRTSHPRVFAAGDSVRRRTGGVLARRSEHWDSAVRSGRAAAAGILGEEPEPDAVPWFWTDRHGVHAEAVGAMAAEGETVERGAPGPGYVVFRTAPDGTLAGAAGIDAGNTLRAARRLIALKKPVSKDQLSDPQTDLRRLVRSRP</sequence>
<keyword evidence="4" id="KW-0560">Oxidoreductase</keyword>
<dbReference type="Proteomes" id="UP000609874">
    <property type="component" value="Unassembled WGS sequence"/>
</dbReference>
<comment type="caution">
    <text evidence="8">The sequence shown here is derived from an EMBL/GenBank/DDBJ whole genome shotgun (WGS) entry which is preliminary data.</text>
</comment>
<dbReference type="PANTHER" id="PTHR43557">
    <property type="entry name" value="APOPTOSIS-INDUCING FACTOR 1"/>
    <property type="match status" value="1"/>
</dbReference>
<evidence type="ECO:0000313" key="9">
    <source>
        <dbReference type="Proteomes" id="UP000609874"/>
    </source>
</evidence>
<dbReference type="RefSeq" id="WP_191808100.1">
    <property type="nucleotide sequence ID" value="NZ_JACSQD010000004.1"/>
</dbReference>
<keyword evidence="2" id="KW-0285">Flavoprotein</keyword>
<dbReference type="PRINTS" id="PR00368">
    <property type="entry name" value="FADPNR"/>
</dbReference>
<dbReference type="EMBL" id="JACSQD010000004">
    <property type="protein sequence ID" value="MBD7995820.1"/>
    <property type="molecule type" value="Genomic_DNA"/>
</dbReference>
<dbReference type="SUPFAM" id="SSF55424">
    <property type="entry name" value="FAD/NAD-linked reductases, dimerisation (C-terminal) domain"/>
    <property type="match status" value="1"/>
</dbReference>
<evidence type="ECO:0000256" key="3">
    <source>
        <dbReference type="ARBA" id="ARBA00022827"/>
    </source>
</evidence>
<feature type="domain" description="Reductase C-terminal" evidence="7">
    <location>
        <begin position="320"/>
        <end position="403"/>
    </location>
</feature>
<keyword evidence="3" id="KW-0274">FAD</keyword>
<dbReference type="Gene3D" id="3.30.390.30">
    <property type="match status" value="1"/>
</dbReference>
<feature type="compositionally biased region" description="Basic and acidic residues" evidence="5">
    <location>
        <begin position="388"/>
        <end position="402"/>
    </location>
</feature>
<dbReference type="InterPro" id="IPR023753">
    <property type="entry name" value="FAD/NAD-binding_dom"/>
</dbReference>
<evidence type="ECO:0000256" key="4">
    <source>
        <dbReference type="ARBA" id="ARBA00023002"/>
    </source>
</evidence>
<dbReference type="InterPro" id="IPR016156">
    <property type="entry name" value="FAD/NAD-linked_Rdtase_dimer_sf"/>
</dbReference>
<keyword evidence="9" id="KW-1185">Reference proteome</keyword>
<evidence type="ECO:0000256" key="2">
    <source>
        <dbReference type="ARBA" id="ARBA00022630"/>
    </source>
</evidence>
<proteinExistence type="predicted"/>
<dbReference type="Gene3D" id="3.50.50.60">
    <property type="entry name" value="FAD/NAD(P)-binding domain"/>
    <property type="match status" value="2"/>
</dbReference>